<gene>
    <name evidence="1" type="ORF">Pla123a_23060</name>
</gene>
<name>A0A5C5YPJ7_9BACT</name>
<evidence type="ECO:0000313" key="1">
    <source>
        <dbReference type="EMBL" id="TWT76882.1"/>
    </source>
</evidence>
<dbReference type="RefSeq" id="WP_197527882.1">
    <property type="nucleotide sequence ID" value="NZ_SJPO01000005.1"/>
</dbReference>
<proteinExistence type="predicted"/>
<dbReference type="Proteomes" id="UP000318478">
    <property type="component" value="Unassembled WGS sequence"/>
</dbReference>
<protein>
    <submittedName>
        <fullName evidence="1">Uncharacterized protein</fullName>
    </submittedName>
</protein>
<keyword evidence="2" id="KW-1185">Reference proteome</keyword>
<sequence length="148" mass="16515">MHTKPPIARFANGECVSGGSVIPAVGLTGMYRIPRDLDLSPVVGEFTTQVRVGQFDLQFTFGSVNFAVQSPVNLFRNGEIVAHWEDGRWPDAGFYEIMNTAVRRCDIKGDRLIVLEFDNGISMHLEDSSDQYESMQITFEGSPSPWII</sequence>
<accession>A0A5C5YPJ7</accession>
<reference evidence="1 2" key="1">
    <citation type="submission" date="2019-02" db="EMBL/GenBank/DDBJ databases">
        <title>Deep-cultivation of Planctomycetes and their phenomic and genomic characterization uncovers novel biology.</title>
        <authorList>
            <person name="Wiegand S."/>
            <person name="Jogler M."/>
            <person name="Boedeker C."/>
            <person name="Pinto D."/>
            <person name="Vollmers J."/>
            <person name="Rivas-Marin E."/>
            <person name="Kohn T."/>
            <person name="Peeters S.H."/>
            <person name="Heuer A."/>
            <person name="Rast P."/>
            <person name="Oberbeckmann S."/>
            <person name="Bunk B."/>
            <person name="Jeske O."/>
            <person name="Meyerdierks A."/>
            <person name="Storesund J.E."/>
            <person name="Kallscheuer N."/>
            <person name="Luecker S."/>
            <person name="Lage O.M."/>
            <person name="Pohl T."/>
            <person name="Merkel B.J."/>
            <person name="Hornburger P."/>
            <person name="Mueller R.-W."/>
            <person name="Bruemmer F."/>
            <person name="Labrenz M."/>
            <person name="Spormann A.M."/>
            <person name="Op Den Camp H."/>
            <person name="Overmann J."/>
            <person name="Amann R."/>
            <person name="Jetten M.S.M."/>
            <person name="Mascher T."/>
            <person name="Medema M.H."/>
            <person name="Devos D.P."/>
            <person name="Kaster A.-K."/>
            <person name="Ovreas L."/>
            <person name="Rohde M."/>
            <person name="Galperin M.Y."/>
            <person name="Jogler C."/>
        </authorList>
    </citation>
    <scope>NUCLEOTIDE SEQUENCE [LARGE SCALE GENOMIC DNA]</scope>
    <source>
        <strain evidence="1 2">Pla123a</strain>
    </source>
</reference>
<dbReference type="EMBL" id="SJPO01000005">
    <property type="protein sequence ID" value="TWT76882.1"/>
    <property type="molecule type" value="Genomic_DNA"/>
</dbReference>
<evidence type="ECO:0000313" key="2">
    <source>
        <dbReference type="Proteomes" id="UP000318478"/>
    </source>
</evidence>
<organism evidence="1 2">
    <name type="scientific">Posidoniimonas polymericola</name>
    <dbReference type="NCBI Taxonomy" id="2528002"/>
    <lineage>
        <taxon>Bacteria</taxon>
        <taxon>Pseudomonadati</taxon>
        <taxon>Planctomycetota</taxon>
        <taxon>Planctomycetia</taxon>
        <taxon>Pirellulales</taxon>
        <taxon>Lacipirellulaceae</taxon>
        <taxon>Posidoniimonas</taxon>
    </lineage>
</organism>
<dbReference type="AlphaFoldDB" id="A0A5C5YPJ7"/>
<comment type="caution">
    <text evidence="1">The sequence shown here is derived from an EMBL/GenBank/DDBJ whole genome shotgun (WGS) entry which is preliminary data.</text>
</comment>